<accession>A0ABS4H0Y4</accession>
<dbReference type="PIRSF" id="PIRSF000194">
    <property type="entry name" value="DHFR"/>
    <property type="match status" value="1"/>
</dbReference>
<dbReference type="PANTHER" id="PTHR48069:SF3">
    <property type="entry name" value="DIHYDROFOLATE REDUCTASE"/>
    <property type="match status" value="1"/>
</dbReference>
<feature type="domain" description="DHFR" evidence="8">
    <location>
        <begin position="2"/>
        <end position="160"/>
    </location>
</feature>
<organism evidence="9 10">
    <name type="scientific">Paenibacillus sediminis</name>
    <dbReference type="NCBI Taxonomy" id="664909"/>
    <lineage>
        <taxon>Bacteria</taxon>
        <taxon>Bacillati</taxon>
        <taxon>Bacillota</taxon>
        <taxon>Bacilli</taxon>
        <taxon>Bacillales</taxon>
        <taxon>Paenibacillaceae</taxon>
        <taxon>Paenibacillus</taxon>
    </lineage>
</organism>
<proteinExistence type="inferred from homology"/>
<reference evidence="9 10" key="1">
    <citation type="submission" date="2021-03" db="EMBL/GenBank/DDBJ databases">
        <title>Genomic Encyclopedia of Type Strains, Phase IV (KMG-IV): sequencing the most valuable type-strain genomes for metagenomic binning, comparative biology and taxonomic classification.</title>
        <authorList>
            <person name="Goeker M."/>
        </authorList>
    </citation>
    <scope>NUCLEOTIDE SEQUENCE [LARGE SCALE GENOMIC DNA]</scope>
    <source>
        <strain evidence="9 10">DSM 23491</strain>
    </source>
</reference>
<evidence type="ECO:0000256" key="7">
    <source>
        <dbReference type="PIRNR" id="PIRNR000194"/>
    </source>
</evidence>
<evidence type="ECO:0000256" key="1">
    <source>
        <dbReference type="ARBA" id="ARBA00004903"/>
    </source>
</evidence>
<comment type="similarity">
    <text evidence="2 7">Belongs to the dihydrofolate reductase family.</text>
</comment>
<comment type="catalytic activity">
    <reaction evidence="7">
        <text>(6S)-5,6,7,8-tetrahydrofolate + NADP(+) = 7,8-dihydrofolate + NADPH + H(+)</text>
        <dbReference type="Rhea" id="RHEA:15009"/>
        <dbReference type="ChEBI" id="CHEBI:15378"/>
        <dbReference type="ChEBI" id="CHEBI:57451"/>
        <dbReference type="ChEBI" id="CHEBI:57453"/>
        <dbReference type="ChEBI" id="CHEBI:57783"/>
        <dbReference type="ChEBI" id="CHEBI:58349"/>
        <dbReference type="EC" id="1.5.1.3"/>
    </reaction>
</comment>
<dbReference type="CDD" id="cd00209">
    <property type="entry name" value="DHFR"/>
    <property type="match status" value="1"/>
</dbReference>
<dbReference type="Proteomes" id="UP001519273">
    <property type="component" value="Unassembled WGS sequence"/>
</dbReference>
<protein>
    <recommendedName>
        <fullName evidence="3 7">Dihydrofolate reductase</fullName>
        <ecNumber evidence="3 7">1.5.1.3</ecNumber>
    </recommendedName>
</protein>
<dbReference type="InterPro" id="IPR012259">
    <property type="entry name" value="DHFR"/>
</dbReference>
<comment type="caution">
    <text evidence="9">The sequence shown here is derived from an EMBL/GenBank/DDBJ whole genome shotgun (WGS) entry which is preliminary data.</text>
</comment>
<evidence type="ECO:0000256" key="3">
    <source>
        <dbReference type="ARBA" id="ARBA00012856"/>
    </source>
</evidence>
<dbReference type="EC" id="1.5.1.3" evidence="3 7"/>
<dbReference type="RefSeq" id="WP_209845619.1">
    <property type="nucleotide sequence ID" value="NZ_CBCRVE010000001.1"/>
</dbReference>
<comment type="function">
    <text evidence="7">Key enzyme in folate metabolism. Catalyzes an essential reaction for de novo glycine and purine synthesis, and for DNA precursor synthesis.</text>
</comment>
<evidence type="ECO:0000313" key="9">
    <source>
        <dbReference type="EMBL" id="MBP1935932.1"/>
    </source>
</evidence>
<dbReference type="EMBL" id="JAGGKP010000001">
    <property type="protein sequence ID" value="MBP1935932.1"/>
    <property type="molecule type" value="Genomic_DNA"/>
</dbReference>
<evidence type="ECO:0000313" key="10">
    <source>
        <dbReference type="Proteomes" id="UP001519273"/>
    </source>
</evidence>
<dbReference type="PRINTS" id="PR00070">
    <property type="entry name" value="DHFR"/>
</dbReference>
<evidence type="ECO:0000256" key="5">
    <source>
        <dbReference type="ARBA" id="ARBA00022857"/>
    </source>
</evidence>
<keyword evidence="5 7" id="KW-0521">NADP</keyword>
<name>A0ABS4H0Y4_9BACL</name>
<dbReference type="Pfam" id="PF00186">
    <property type="entry name" value="DHFR_1"/>
    <property type="match status" value="1"/>
</dbReference>
<keyword evidence="4 7" id="KW-0554">One-carbon metabolism</keyword>
<evidence type="ECO:0000259" key="8">
    <source>
        <dbReference type="PROSITE" id="PS51330"/>
    </source>
</evidence>
<dbReference type="SUPFAM" id="SSF53597">
    <property type="entry name" value="Dihydrofolate reductase-like"/>
    <property type="match status" value="1"/>
</dbReference>
<keyword evidence="10" id="KW-1185">Reference proteome</keyword>
<gene>
    <name evidence="9" type="ORF">J2Z20_000793</name>
</gene>
<evidence type="ECO:0000256" key="6">
    <source>
        <dbReference type="ARBA" id="ARBA00023002"/>
    </source>
</evidence>
<comment type="pathway">
    <text evidence="1 7">Cofactor biosynthesis; tetrahydrofolate biosynthesis; 5,6,7,8-tetrahydrofolate from 7,8-dihydrofolate: step 1/1.</text>
</comment>
<dbReference type="PANTHER" id="PTHR48069">
    <property type="entry name" value="DIHYDROFOLATE REDUCTASE"/>
    <property type="match status" value="1"/>
</dbReference>
<sequence length="162" mass="18549">MSVSLIWAMAQNGIIGVNNRLPWRLPADMAFFKAQTTGKTIVMGRKTWDSLGGKPLPNRHNLVLTRDSSFQANGAEVVHSIEEALTYAERGELMVIGGAHIYEQFLPYADKLIVTIIHHDFEGDTKFPPVNWDEFEKAEEIRGTRDERNDYDYDFVTFIRKM</sequence>
<dbReference type="InterPro" id="IPR001796">
    <property type="entry name" value="DHFR_dom"/>
</dbReference>
<dbReference type="PROSITE" id="PS51330">
    <property type="entry name" value="DHFR_2"/>
    <property type="match status" value="1"/>
</dbReference>
<evidence type="ECO:0000256" key="2">
    <source>
        <dbReference type="ARBA" id="ARBA00009539"/>
    </source>
</evidence>
<evidence type="ECO:0000256" key="4">
    <source>
        <dbReference type="ARBA" id="ARBA00022563"/>
    </source>
</evidence>
<keyword evidence="6 7" id="KW-0560">Oxidoreductase</keyword>
<dbReference type="GO" id="GO:0004146">
    <property type="term" value="F:dihydrofolate reductase activity"/>
    <property type="evidence" value="ECO:0007669"/>
    <property type="project" value="UniProtKB-EC"/>
</dbReference>
<dbReference type="Gene3D" id="3.40.430.10">
    <property type="entry name" value="Dihydrofolate Reductase, subunit A"/>
    <property type="match status" value="1"/>
</dbReference>
<dbReference type="InterPro" id="IPR024072">
    <property type="entry name" value="DHFR-like_dom_sf"/>
</dbReference>